<reference evidence="8" key="1">
    <citation type="journal article" date="2015" name="Nature">
        <title>Complex archaea that bridge the gap between prokaryotes and eukaryotes.</title>
        <authorList>
            <person name="Spang A."/>
            <person name="Saw J.H."/>
            <person name="Jorgensen S.L."/>
            <person name="Zaremba-Niedzwiedzka K."/>
            <person name="Martijn J."/>
            <person name="Lind A.E."/>
            <person name="van Eijk R."/>
            <person name="Schleper C."/>
            <person name="Guy L."/>
            <person name="Ettema T.J."/>
        </authorList>
    </citation>
    <scope>NUCLEOTIDE SEQUENCE</scope>
</reference>
<evidence type="ECO:0000313" key="8">
    <source>
        <dbReference type="EMBL" id="KKN44157.1"/>
    </source>
</evidence>
<dbReference type="EMBL" id="LAZR01001466">
    <property type="protein sequence ID" value="KKN44157.1"/>
    <property type="molecule type" value="Genomic_DNA"/>
</dbReference>
<organism evidence="8">
    <name type="scientific">marine sediment metagenome</name>
    <dbReference type="NCBI Taxonomy" id="412755"/>
    <lineage>
        <taxon>unclassified sequences</taxon>
        <taxon>metagenomes</taxon>
        <taxon>ecological metagenomes</taxon>
    </lineage>
</organism>
<evidence type="ECO:0000256" key="2">
    <source>
        <dbReference type="ARBA" id="ARBA00022475"/>
    </source>
</evidence>
<dbReference type="AlphaFoldDB" id="A0A0F9R4G3"/>
<dbReference type="GO" id="GO:0009055">
    <property type="term" value="F:electron transfer activity"/>
    <property type="evidence" value="ECO:0007669"/>
    <property type="project" value="InterPro"/>
</dbReference>
<evidence type="ECO:0000256" key="6">
    <source>
        <dbReference type="SAM" id="Phobius"/>
    </source>
</evidence>
<feature type="transmembrane region" description="Helical" evidence="6">
    <location>
        <begin position="162"/>
        <end position="184"/>
    </location>
</feature>
<comment type="caution">
    <text evidence="8">The sequence shown here is derived from an EMBL/GenBank/DDBJ whole genome shotgun (WGS) entry which is preliminary data.</text>
</comment>
<keyword evidence="5 6" id="KW-0472">Membrane</keyword>
<dbReference type="PANTHER" id="PTHR30074:SF6">
    <property type="entry name" value="FORMATE DEHYDROGENASE GAMMA SUBUNIT"/>
    <property type="match status" value="1"/>
</dbReference>
<keyword evidence="3 6" id="KW-0812">Transmembrane</keyword>
<feature type="transmembrane region" description="Helical" evidence="6">
    <location>
        <begin position="15"/>
        <end position="35"/>
    </location>
</feature>
<feature type="domain" description="Cytochrome b561 bacterial/Ni-hydrogenase" evidence="7">
    <location>
        <begin position="201"/>
        <end position="332"/>
    </location>
</feature>
<keyword evidence="4 6" id="KW-1133">Transmembrane helix</keyword>
<proteinExistence type="predicted"/>
<dbReference type="GO" id="GO:0036397">
    <property type="term" value="F:formate dehydrogenase (quinone) activity"/>
    <property type="evidence" value="ECO:0007669"/>
    <property type="project" value="TreeGrafter"/>
</dbReference>
<evidence type="ECO:0000256" key="4">
    <source>
        <dbReference type="ARBA" id="ARBA00022989"/>
    </source>
</evidence>
<dbReference type="InterPro" id="IPR016174">
    <property type="entry name" value="Di-haem_cyt_TM"/>
</dbReference>
<dbReference type="GO" id="GO:0015944">
    <property type="term" value="P:formate oxidation"/>
    <property type="evidence" value="ECO:0007669"/>
    <property type="project" value="TreeGrafter"/>
</dbReference>
<dbReference type="GO" id="GO:0009326">
    <property type="term" value="C:formate dehydrogenase complex"/>
    <property type="evidence" value="ECO:0007669"/>
    <property type="project" value="TreeGrafter"/>
</dbReference>
<accession>A0A0F9R4G3</accession>
<comment type="subcellular location">
    <subcellularLocation>
        <location evidence="1">Cell membrane</location>
        <topology evidence="1">Multi-pass membrane protein</topology>
    </subcellularLocation>
</comment>
<name>A0A0F9R4G3_9ZZZZ</name>
<dbReference type="GO" id="GO:0005886">
    <property type="term" value="C:plasma membrane"/>
    <property type="evidence" value="ECO:0007669"/>
    <property type="project" value="UniProtKB-SubCell"/>
</dbReference>
<dbReference type="Pfam" id="PF01292">
    <property type="entry name" value="Ni_hydr_CYTB"/>
    <property type="match status" value="1"/>
</dbReference>
<feature type="non-terminal residue" evidence="8">
    <location>
        <position position="341"/>
    </location>
</feature>
<keyword evidence="2" id="KW-1003">Cell membrane</keyword>
<dbReference type="PANTHER" id="PTHR30074">
    <property type="entry name" value="FORMATE DEHYDROGENASE, NITRATE-INDUCIBLE, CYTOCHROME B556 FDN SUBUNIT"/>
    <property type="match status" value="1"/>
</dbReference>
<feature type="transmembrane region" description="Helical" evidence="6">
    <location>
        <begin position="211"/>
        <end position="234"/>
    </location>
</feature>
<evidence type="ECO:0000256" key="1">
    <source>
        <dbReference type="ARBA" id="ARBA00004651"/>
    </source>
</evidence>
<sequence length="341" mass="38028">MSDASEDRGKRFTRYRVWGGIVAGLLAITLVWQAIELFDDDARTIPEVRWGVAQDPNGVGIIVSKSLADRTNFQRERYISGPSPDSNEALPFALNDRVLFTETPIAEPSDLLTRTWQTPDENTLNMMRPARRVIGTSSLPYVNADLLQRPFARDWRLVIADFTTHLAAISILGFSFLLALFLAVRGRIPISEGKSGRTVKRFNVLERANHWMTALSFIMLALTGIVLSVGVTLFQPFGDRVLGLAGWISTWGHTIFAPSFALGILVMAVLWLRQNLPTRLDLHWLARFGGFLSSQDSTPSARRFNAGQKLIFWSAILGGLIMVATGVSLLFPFYWLDLTGM</sequence>
<dbReference type="Gene3D" id="1.20.950.20">
    <property type="entry name" value="Transmembrane di-heme cytochromes, Chain C"/>
    <property type="match status" value="1"/>
</dbReference>
<dbReference type="InterPro" id="IPR011577">
    <property type="entry name" value="Cyt_b561_bac/Ni-Hgenase"/>
</dbReference>
<evidence type="ECO:0000259" key="7">
    <source>
        <dbReference type="Pfam" id="PF01292"/>
    </source>
</evidence>
<dbReference type="GO" id="GO:0022904">
    <property type="term" value="P:respiratory electron transport chain"/>
    <property type="evidence" value="ECO:0007669"/>
    <property type="project" value="InterPro"/>
</dbReference>
<protein>
    <recommendedName>
        <fullName evidence="7">Cytochrome b561 bacterial/Ni-hydrogenase domain-containing protein</fullName>
    </recommendedName>
</protein>
<dbReference type="GO" id="GO:0009061">
    <property type="term" value="P:anaerobic respiration"/>
    <property type="evidence" value="ECO:0007669"/>
    <property type="project" value="TreeGrafter"/>
</dbReference>
<feature type="transmembrane region" description="Helical" evidence="6">
    <location>
        <begin position="254"/>
        <end position="272"/>
    </location>
</feature>
<gene>
    <name evidence="8" type="ORF">LCGC14_0695850</name>
</gene>
<feature type="transmembrane region" description="Helical" evidence="6">
    <location>
        <begin position="310"/>
        <end position="335"/>
    </location>
</feature>
<dbReference type="InterPro" id="IPR051817">
    <property type="entry name" value="FDH_cytochrome_b556_subunit"/>
</dbReference>
<evidence type="ECO:0000256" key="3">
    <source>
        <dbReference type="ARBA" id="ARBA00022692"/>
    </source>
</evidence>
<evidence type="ECO:0000256" key="5">
    <source>
        <dbReference type="ARBA" id="ARBA00023136"/>
    </source>
</evidence>
<dbReference type="SUPFAM" id="SSF81342">
    <property type="entry name" value="Transmembrane di-heme cytochromes"/>
    <property type="match status" value="1"/>
</dbReference>